<dbReference type="EMBL" id="MT631618">
    <property type="protein sequence ID" value="QNO55546.1"/>
    <property type="molecule type" value="Genomic_DNA"/>
</dbReference>
<proteinExistence type="predicted"/>
<gene>
    <name evidence="2" type="ORF">JEPGKGNF_00008</name>
</gene>
<dbReference type="AlphaFoldDB" id="A0A7G9Z5L2"/>
<dbReference type="SUPFAM" id="SSF101898">
    <property type="entry name" value="NHL repeat"/>
    <property type="match status" value="1"/>
</dbReference>
<protein>
    <recommendedName>
        <fullName evidence="3">Virginiamycin B lyase</fullName>
    </recommendedName>
</protein>
<accession>A0A7G9Z5L2</accession>
<sequence length="115" mass="11928">MGNRSILSDASTGSGPGFKTPRDIAVEVDGSLVVTDRRLDEAVVRVDPVNGNRTIVSEASTDKGPVFKEPRGIAVESNGSLVVADRGLRAVVRVDPVSGNRTIVSDGGTGPWTGL</sequence>
<name>A0A7G9Z5L2_9EURY</name>
<reference evidence="2" key="1">
    <citation type="submission" date="2020-06" db="EMBL/GenBank/DDBJ databases">
        <title>Unique genomic features of the anaerobic methanotrophic archaea.</title>
        <authorList>
            <person name="Chadwick G.L."/>
            <person name="Skennerton C.T."/>
            <person name="Laso-Perez R."/>
            <person name="Leu A.O."/>
            <person name="Speth D.R."/>
            <person name="Yu H."/>
            <person name="Morgan-Lang C."/>
            <person name="Hatzenpichler R."/>
            <person name="Goudeau D."/>
            <person name="Malmstrom R."/>
            <person name="Brazelton W.J."/>
            <person name="Woyke T."/>
            <person name="Hallam S.J."/>
            <person name="Tyson G.W."/>
            <person name="Wegener G."/>
            <person name="Boetius A."/>
            <person name="Orphan V."/>
        </authorList>
    </citation>
    <scope>NUCLEOTIDE SEQUENCE</scope>
</reference>
<evidence type="ECO:0000313" key="2">
    <source>
        <dbReference type="EMBL" id="QNO55546.1"/>
    </source>
</evidence>
<feature type="region of interest" description="Disordered" evidence="1">
    <location>
        <begin position="1"/>
        <end position="22"/>
    </location>
</feature>
<organism evidence="2">
    <name type="scientific">Candidatus Methanophaga sp. ANME-1 ERB7</name>
    <dbReference type="NCBI Taxonomy" id="2759913"/>
    <lineage>
        <taxon>Archaea</taxon>
        <taxon>Methanobacteriati</taxon>
        <taxon>Methanobacteriota</taxon>
        <taxon>Stenosarchaea group</taxon>
        <taxon>Methanomicrobia</taxon>
        <taxon>Candidatus Methanophagales</taxon>
        <taxon>Candidatus Methanophagaceae</taxon>
        <taxon>Candidatus Methanophaga</taxon>
    </lineage>
</organism>
<dbReference type="Gene3D" id="2.120.10.30">
    <property type="entry name" value="TolB, C-terminal domain"/>
    <property type="match status" value="1"/>
</dbReference>
<feature type="compositionally biased region" description="Polar residues" evidence="1">
    <location>
        <begin position="1"/>
        <end position="13"/>
    </location>
</feature>
<evidence type="ECO:0000256" key="1">
    <source>
        <dbReference type="SAM" id="MobiDB-lite"/>
    </source>
</evidence>
<evidence type="ECO:0008006" key="3">
    <source>
        <dbReference type="Google" id="ProtNLM"/>
    </source>
</evidence>
<dbReference type="InterPro" id="IPR011042">
    <property type="entry name" value="6-blade_b-propeller_TolB-like"/>
</dbReference>